<protein>
    <submittedName>
        <fullName evidence="2">Uncharacterized protein</fullName>
    </submittedName>
</protein>
<evidence type="ECO:0000313" key="2">
    <source>
        <dbReference type="EMBL" id="KAI7844841.1"/>
    </source>
</evidence>
<sequence length="119" mass="11968">MKKKAVFVHPWFGDGKASASAAASAETVLYLNNTTPVMWTDGEAFVCVCPIKPEELVITKKLPDVKIAEVAAVKHPLLAAKALPCASAAGCSGGSASSASADASSDSAADATTPGYAGK</sequence>
<evidence type="ECO:0000256" key="1">
    <source>
        <dbReference type="SAM" id="MobiDB-lite"/>
    </source>
</evidence>
<dbReference type="Proteomes" id="UP001205105">
    <property type="component" value="Unassembled WGS sequence"/>
</dbReference>
<evidence type="ECO:0000313" key="3">
    <source>
        <dbReference type="Proteomes" id="UP001205105"/>
    </source>
</evidence>
<gene>
    <name evidence="2" type="ORF">COHA_001495</name>
</gene>
<accession>A0AAD5DXJ0</accession>
<proteinExistence type="predicted"/>
<comment type="caution">
    <text evidence="2">The sequence shown here is derived from an EMBL/GenBank/DDBJ whole genome shotgun (WGS) entry which is preliminary data.</text>
</comment>
<name>A0AAD5DXJ0_9CHLO</name>
<organism evidence="2 3">
    <name type="scientific">Chlorella ohadii</name>
    <dbReference type="NCBI Taxonomy" id="2649997"/>
    <lineage>
        <taxon>Eukaryota</taxon>
        <taxon>Viridiplantae</taxon>
        <taxon>Chlorophyta</taxon>
        <taxon>core chlorophytes</taxon>
        <taxon>Trebouxiophyceae</taxon>
        <taxon>Chlorellales</taxon>
        <taxon>Chlorellaceae</taxon>
        <taxon>Chlorella clade</taxon>
        <taxon>Chlorella</taxon>
    </lineage>
</organism>
<reference evidence="2" key="1">
    <citation type="submission" date="2020-11" db="EMBL/GenBank/DDBJ databases">
        <title>Chlorella ohadii genome sequencing and assembly.</title>
        <authorList>
            <person name="Murik O."/>
            <person name="Treves H."/>
            <person name="Kedem I."/>
            <person name="Shotland Y."/>
            <person name="Kaplan A."/>
        </authorList>
    </citation>
    <scope>NUCLEOTIDE SEQUENCE</scope>
    <source>
        <strain evidence="2">1</strain>
    </source>
</reference>
<keyword evidence="3" id="KW-1185">Reference proteome</keyword>
<dbReference type="AlphaFoldDB" id="A0AAD5DXJ0"/>
<feature type="region of interest" description="Disordered" evidence="1">
    <location>
        <begin position="87"/>
        <end position="119"/>
    </location>
</feature>
<dbReference type="EMBL" id="JADXDR010000023">
    <property type="protein sequence ID" value="KAI7844841.1"/>
    <property type="molecule type" value="Genomic_DNA"/>
</dbReference>
<feature type="compositionally biased region" description="Low complexity" evidence="1">
    <location>
        <begin position="87"/>
        <end position="111"/>
    </location>
</feature>